<feature type="domain" description="Bacterial bifunctional deaminase-reductase C-terminal" evidence="1">
    <location>
        <begin position="17"/>
        <end position="181"/>
    </location>
</feature>
<dbReference type="Proteomes" id="UP000019151">
    <property type="component" value="Plasmid 2"/>
</dbReference>
<dbReference type="EMBL" id="CP007130">
    <property type="protein sequence ID" value="AHG93552.1"/>
    <property type="molecule type" value="Genomic_DNA"/>
</dbReference>
<dbReference type="GO" id="GO:0008703">
    <property type="term" value="F:5-amino-6-(5-phosphoribosylamino)uracil reductase activity"/>
    <property type="evidence" value="ECO:0007669"/>
    <property type="project" value="InterPro"/>
</dbReference>
<dbReference type="AlphaFoldDB" id="W0RSV3"/>
<dbReference type="GO" id="GO:0009231">
    <property type="term" value="P:riboflavin biosynthetic process"/>
    <property type="evidence" value="ECO:0007669"/>
    <property type="project" value="InterPro"/>
</dbReference>
<evidence type="ECO:0000313" key="2">
    <source>
        <dbReference type="EMBL" id="AHG93552.1"/>
    </source>
</evidence>
<keyword evidence="2" id="KW-0614">Plasmid</keyword>
<dbReference type="InterPro" id="IPR050765">
    <property type="entry name" value="Riboflavin_Biosynth_HTPR"/>
</dbReference>
<dbReference type="SUPFAM" id="SSF53597">
    <property type="entry name" value="Dihydrofolate reductase-like"/>
    <property type="match status" value="1"/>
</dbReference>
<accession>W0RSV3</accession>
<dbReference type="eggNOG" id="COG0262">
    <property type="taxonomic scope" value="Bacteria"/>
</dbReference>
<organism evidence="2 3">
    <name type="scientific">Gemmatirosa kalamazoonensis</name>
    <dbReference type="NCBI Taxonomy" id="861299"/>
    <lineage>
        <taxon>Bacteria</taxon>
        <taxon>Pseudomonadati</taxon>
        <taxon>Gemmatimonadota</taxon>
        <taxon>Gemmatimonadia</taxon>
        <taxon>Gemmatimonadales</taxon>
        <taxon>Gemmatimonadaceae</taxon>
        <taxon>Gemmatirosa</taxon>
    </lineage>
</organism>
<dbReference type="InParanoid" id="W0RSV3"/>
<sequence>MAAVGDGRVSPHAPAAVFIATSLDGFIAREDGAIDWLPVPEPGGEDYGYATFFDAVDALVMGRNTFELVRAFPTWPYGDKPVVVLTHRPLDGPAPSGGRVETMAGRPEEIVERLAARGLARLYVDGGKTVQAFLDAGLVDRMIVTTVPVLLGRGIPLFGPLSNGDVRLRHVATRSFADGLVQSEYAVLPSR</sequence>
<evidence type="ECO:0000313" key="3">
    <source>
        <dbReference type="Proteomes" id="UP000019151"/>
    </source>
</evidence>
<dbReference type="InterPro" id="IPR024072">
    <property type="entry name" value="DHFR-like_dom_sf"/>
</dbReference>
<dbReference type="FunCoup" id="W0RSV3">
    <property type="interactions" value="7"/>
</dbReference>
<evidence type="ECO:0000259" key="1">
    <source>
        <dbReference type="Pfam" id="PF01872"/>
    </source>
</evidence>
<dbReference type="Pfam" id="PF01872">
    <property type="entry name" value="RibD_C"/>
    <property type="match status" value="1"/>
</dbReference>
<gene>
    <name evidence="2" type="ORF">J421_6017</name>
</gene>
<dbReference type="HOGENOM" id="CLU_043966_4_2_0"/>
<dbReference type="KEGG" id="gba:J421_6017"/>
<proteinExistence type="predicted"/>
<protein>
    <submittedName>
        <fullName evidence="2">Bifunctional deaminase-reductase domain protein</fullName>
    </submittedName>
</protein>
<reference evidence="2 3" key="1">
    <citation type="journal article" date="2014" name="Genome Announc.">
        <title>Genome Sequence and Methylome of Soil Bacterium Gemmatirosa kalamazoonensis KBS708T, a Member of the Rarely Cultivated Gemmatimonadetes Phylum.</title>
        <authorList>
            <person name="Debruyn J.M."/>
            <person name="Radosevich M."/>
            <person name="Wommack K.E."/>
            <person name="Polson S.W."/>
            <person name="Hauser L.J."/>
            <person name="Fawaz M.N."/>
            <person name="Korlach J."/>
            <person name="Tsai Y.C."/>
        </authorList>
    </citation>
    <scope>NUCLEOTIDE SEQUENCE [LARGE SCALE GENOMIC DNA]</scope>
    <source>
        <strain evidence="2 3">KBS708</strain>
        <plasmid evidence="3">Plasmid 2</plasmid>
    </source>
</reference>
<dbReference type="PANTHER" id="PTHR38011">
    <property type="entry name" value="DIHYDROFOLATE REDUCTASE FAMILY PROTEIN (AFU_ORTHOLOGUE AFUA_8G06820)"/>
    <property type="match status" value="1"/>
</dbReference>
<dbReference type="PANTHER" id="PTHR38011:SF11">
    <property type="entry name" value="2,5-DIAMINO-6-RIBOSYLAMINO-4(3H)-PYRIMIDINONE 5'-PHOSPHATE REDUCTASE"/>
    <property type="match status" value="1"/>
</dbReference>
<dbReference type="InterPro" id="IPR002734">
    <property type="entry name" value="RibDG_C"/>
</dbReference>
<dbReference type="Gene3D" id="3.40.430.10">
    <property type="entry name" value="Dihydrofolate Reductase, subunit A"/>
    <property type="match status" value="1"/>
</dbReference>
<geneLocation type="plasmid" evidence="2 3">
    <name>2</name>
</geneLocation>
<name>W0RSV3_9BACT</name>
<keyword evidence="3" id="KW-1185">Reference proteome</keyword>